<sequence length="169" mass="17398">MPFAVTLRMDARGEAVLARLGAALPGWVTPQLGYPPHITLLRGEDEVEPDFARAMAAAQVGAVDLAFAGFGIFPGPPAILFLAPVVTSALLALHAALADALPADALHPHVRPGAWVPHATLAEGAVDASAALAAWPMPGAGPVRARGVALELVRFPPPVVRARRELPAG</sequence>
<evidence type="ECO:0008006" key="3">
    <source>
        <dbReference type="Google" id="ProtNLM"/>
    </source>
</evidence>
<dbReference type="RefSeq" id="WP_168053219.1">
    <property type="nucleotide sequence ID" value="NZ_JAATJR010000007.1"/>
</dbReference>
<reference evidence="1 2" key="1">
    <citation type="submission" date="2020-03" db="EMBL/GenBank/DDBJ databases">
        <title>Roseomonas selenitidurans sp. nov. isolated from soil.</title>
        <authorList>
            <person name="Liu H."/>
        </authorList>
    </citation>
    <scope>NUCLEOTIDE SEQUENCE [LARGE SCALE GENOMIC DNA]</scope>
    <source>
        <strain evidence="1 2">JCM 15073</strain>
    </source>
</reference>
<gene>
    <name evidence="1" type="ORF">HB662_22815</name>
</gene>
<keyword evidence="2" id="KW-1185">Reference proteome</keyword>
<name>A0ABX1F5U7_9PROT</name>
<proteinExistence type="predicted"/>
<dbReference type="Pfam" id="PF13563">
    <property type="entry name" value="2_5_RNA_ligase2"/>
    <property type="match status" value="1"/>
</dbReference>
<dbReference type="InterPro" id="IPR009097">
    <property type="entry name" value="Cyclic_Pdiesterase"/>
</dbReference>
<comment type="caution">
    <text evidence="1">The sequence shown here is derived from an EMBL/GenBank/DDBJ whole genome shotgun (WGS) entry which is preliminary data.</text>
</comment>
<organism evidence="1 2">
    <name type="scientific">Falsiroseomonas frigidaquae</name>
    <dbReference type="NCBI Taxonomy" id="487318"/>
    <lineage>
        <taxon>Bacteria</taxon>
        <taxon>Pseudomonadati</taxon>
        <taxon>Pseudomonadota</taxon>
        <taxon>Alphaproteobacteria</taxon>
        <taxon>Acetobacterales</taxon>
        <taxon>Roseomonadaceae</taxon>
        <taxon>Falsiroseomonas</taxon>
    </lineage>
</organism>
<dbReference type="Proteomes" id="UP000765160">
    <property type="component" value="Unassembled WGS sequence"/>
</dbReference>
<dbReference type="Gene3D" id="3.90.1140.10">
    <property type="entry name" value="Cyclic phosphodiesterase"/>
    <property type="match status" value="1"/>
</dbReference>
<protein>
    <recommendedName>
        <fullName evidence="3">2'-5' RNA ligase family protein</fullName>
    </recommendedName>
</protein>
<dbReference type="SUPFAM" id="SSF55144">
    <property type="entry name" value="LigT-like"/>
    <property type="match status" value="1"/>
</dbReference>
<evidence type="ECO:0000313" key="2">
    <source>
        <dbReference type="Proteomes" id="UP000765160"/>
    </source>
</evidence>
<dbReference type="EMBL" id="JAAVTX010000007">
    <property type="protein sequence ID" value="NKE47629.1"/>
    <property type="molecule type" value="Genomic_DNA"/>
</dbReference>
<accession>A0ABX1F5U7</accession>
<evidence type="ECO:0000313" key="1">
    <source>
        <dbReference type="EMBL" id="NKE47629.1"/>
    </source>
</evidence>